<organism evidence="1 2">
    <name type="scientific">Gibberella subglutinans</name>
    <name type="common">Fusarium subglutinans</name>
    <dbReference type="NCBI Taxonomy" id="42677"/>
    <lineage>
        <taxon>Eukaryota</taxon>
        <taxon>Fungi</taxon>
        <taxon>Dikarya</taxon>
        <taxon>Ascomycota</taxon>
        <taxon>Pezizomycotina</taxon>
        <taxon>Sordariomycetes</taxon>
        <taxon>Hypocreomycetidae</taxon>
        <taxon>Hypocreales</taxon>
        <taxon>Nectriaceae</taxon>
        <taxon>Fusarium</taxon>
        <taxon>Fusarium fujikuroi species complex</taxon>
    </lineage>
</organism>
<dbReference type="RefSeq" id="XP_036530923.1">
    <property type="nucleotide sequence ID" value="XM_036678529.1"/>
</dbReference>
<name>A0A8H5KVH8_GIBSU</name>
<dbReference type="AlphaFoldDB" id="A0A8H5KVH8"/>
<keyword evidence="2" id="KW-1185">Reference proteome</keyword>
<dbReference type="GeneID" id="59313247"/>
<dbReference type="OrthoDB" id="5062850at2759"/>
<proteinExistence type="predicted"/>
<protein>
    <submittedName>
        <fullName evidence="1">Uncharacterized protein</fullName>
    </submittedName>
</protein>
<accession>A0A8H5KVH8</accession>
<comment type="caution">
    <text evidence="1">The sequence shown here is derived from an EMBL/GenBank/DDBJ whole genome shotgun (WGS) entry which is preliminary data.</text>
</comment>
<reference evidence="1 2" key="1">
    <citation type="submission" date="2020-05" db="EMBL/GenBank/DDBJ databases">
        <title>Identification and distribution of gene clusters putatively required for synthesis of sphingolipid metabolism inhibitors in phylogenetically diverse species of the filamentous fungus Fusarium.</title>
        <authorList>
            <person name="Kim H.-S."/>
            <person name="Busman M."/>
            <person name="Brown D.W."/>
            <person name="Divon H."/>
            <person name="Uhlig S."/>
            <person name="Proctor R.H."/>
        </authorList>
    </citation>
    <scope>NUCLEOTIDE SEQUENCE [LARGE SCALE GENOMIC DNA]</scope>
    <source>
        <strain evidence="1 2">NRRL 66333</strain>
    </source>
</reference>
<evidence type="ECO:0000313" key="1">
    <source>
        <dbReference type="EMBL" id="KAF5579431.1"/>
    </source>
</evidence>
<evidence type="ECO:0000313" key="2">
    <source>
        <dbReference type="Proteomes" id="UP000547976"/>
    </source>
</evidence>
<sequence>MVMEHSSLAHTSKATFLGLPLELRQQIYHEYFKVDGGYVYDGDSDKLVQADRQPISISLRYACRSVAEETKSFPFQLNSITFSTLYRKDLQQQAAIHSNLIRFHTVLLSELLLRMRYFITLEMYDQIDEVAPQYLEEIKSRVEGCILDDEYENSEEDDDSLFDHKDFLAITEFDEGGGGGGGVTGASLSWNDSTIGFQHAIVCILRQVSANNTTEMAKAIDEILPGWTNSASPEELFDLSFDHWDIPPLSRLRETAERLQRHRFLESLGSWLPIQRDNPTLFDARYEGPRYTYRRKYWFSATAAAIRFLTRMPSIQRGYLQRLVLNEGTIAVGFPESHAIGLIPFCKENPKLQVEQRVDVWQNFVMSSEQLTAYRPNGLIFERGVPQPGEFHCLDSITGPSQDWIFSGWVVHGMEVIRAGMPVGSWSVLFDGSPDLNLATALFTTIIQRTIVWQTFYTDCVSLGLFTDPSHPDYPFATVTSDEETPGRKRSSIFQCNFNLDRPWNQDEIAAKHNVHNEDFKWELDSWLRVEIDLNSHDDPRFPMTSPTIDLEKLRLSCFERKMISDH</sequence>
<dbReference type="EMBL" id="JAAOAV010000365">
    <property type="protein sequence ID" value="KAF5579431.1"/>
    <property type="molecule type" value="Genomic_DNA"/>
</dbReference>
<dbReference type="Proteomes" id="UP000547976">
    <property type="component" value="Unassembled WGS sequence"/>
</dbReference>
<gene>
    <name evidence="1" type="ORF">FSUBG_13618</name>
</gene>